<keyword evidence="2" id="KW-1185">Reference proteome</keyword>
<comment type="caution">
    <text evidence="1">The sequence shown here is derived from an EMBL/GenBank/DDBJ whole genome shotgun (WGS) entry which is preliminary data.</text>
</comment>
<dbReference type="Proteomes" id="UP000616151">
    <property type="component" value="Unassembled WGS sequence"/>
</dbReference>
<reference evidence="1" key="1">
    <citation type="submission" date="2021-01" db="EMBL/GenBank/DDBJ databases">
        <authorList>
            <person name="Sun Q."/>
        </authorList>
    </citation>
    <scope>NUCLEOTIDE SEQUENCE</scope>
    <source>
        <strain evidence="1">YIM B02566</strain>
    </source>
</reference>
<protein>
    <submittedName>
        <fullName evidence="1">Thermonuclease family protein</fullName>
    </submittedName>
</protein>
<accession>A0ACC5R976</accession>
<name>A0ACC5R976_9HYPH</name>
<evidence type="ECO:0000313" key="1">
    <source>
        <dbReference type="EMBL" id="MBK1869187.1"/>
    </source>
</evidence>
<dbReference type="EMBL" id="JAENHL010000007">
    <property type="protein sequence ID" value="MBK1869187.1"/>
    <property type="molecule type" value="Genomic_DNA"/>
</dbReference>
<sequence>MLKLLFLLLTASALMIQSAHGCCLPVSGAAIVVNGDTIRIGDHEIGLQAIDAPEVTQQCNLPSGTWDCSQAAITALTAMTSGQTVHSSGHGWDRSGRMISHCKTDKVADISAKLVASGLAWAEVHRPEYSTYYSEYIALEKKARQRRIGIWQFETQPPWEYRAKVIGVKDTNRP</sequence>
<gene>
    <name evidence="1" type="ORF">JHL16_22700</name>
</gene>
<evidence type="ECO:0000313" key="2">
    <source>
        <dbReference type="Proteomes" id="UP000616151"/>
    </source>
</evidence>
<organism evidence="1 2">
    <name type="scientific">Taklimakanibacter albus</name>
    <dbReference type="NCBI Taxonomy" id="2800327"/>
    <lineage>
        <taxon>Bacteria</taxon>
        <taxon>Pseudomonadati</taxon>
        <taxon>Pseudomonadota</taxon>
        <taxon>Alphaproteobacteria</taxon>
        <taxon>Hyphomicrobiales</taxon>
        <taxon>Aestuariivirgaceae</taxon>
        <taxon>Taklimakanibacter</taxon>
    </lineage>
</organism>
<proteinExistence type="predicted"/>